<dbReference type="Pfam" id="PF13472">
    <property type="entry name" value="Lipase_GDSL_2"/>
    <property type="match status" value="1"/>
</dbReference>
<evidence type="ECO:0000259" key="1">
    <source>
        <dbReference type="Pfam" id="PF13472"/>
    </source>
</evidence>
<keyword evidence="3" id="KW-1185">Reference proteome</keyword>
<dbReference type="Proteomes" id="UP000295325">
    <property type="component" value="Unassembled WGS sequence"/>
</dbReference>
<name>A0A4R7KKW8_9CLOT</name>
<evidence type="ECO:0000313" key="3">
    <source>
        <dbReference type="Proteomes" id="UP000295325"/>
    </source>
</evidence>
<protein>
    <submittedName>
        <fullName evidence="2">Lysophospholipase L1-like esterase</fullName>
    </submittedName>
</protein>
<dbReference type="AlphaFoldDB" id="A0A4R7KKW8"/>
<dbReference type="InterPro" id="IPR013830">
    <property type="entry name" value="SGNH_hydro"/>
</dbReference>
<gene>
    <name evidence="2" type="ORF">EDD71_11324</name>
</gene>
<proteinExistence type="predicted"/>
<reference evidence="2 3" key="1">
    <citation type="submission" date="2019-03" db="EMBL/GenBank/DDBJ databases">
        <title>Genomic Encyclopedia of Type Strains, Phase IV (KMG-IV): sequencing the most valuable type-strain genomes for metagenomic binning, comparative biology and taxonomic classification.</title>
        <authorList>
            <person name="Goeker M."/>
        </authorList>
    </citation>
    <scope>NUCLEOTIDE SEQUENCE [LARGE SCALE GENOMIC DNA]</scope>
    <source>
        <strain evidence="2 3">DSM 24455</strain>
    </source>
</reference>
<organism evidence="2 3">
    <name type="scientific">Fonticella tunisiensis</name>
    <dbReference type="NCBI Taxonomy" id="1096341"/>
    <lineage>
        <taxon>Bacteria</taxon>
        <taxon>Bacillati</taxon>
        <taxon>Bacillota</taxon>
        <taxon>Clostridia</taxon>
        <taxon>Eubacteriales</taxon>
        <taxon>Clostridiaceae</taxon>
        <taxon>Fonticella</taxon>
    </lineage>
</organism>
<dbReference type="EMBL" id="SOAZ01000013">
    <property type="protein sequence ID" value="TDT56481.1"/>
    <property type="molecule type" value="Genomic_DNA"/>
</dbReference>
<dbReference type="InterPro" id="IPR036514">
    <property type="entry name" value="SGNH_hydro_sf"/>
</dbReference>
<dbReference type="SUPFAM" id="SSF52266">
    <property type="entry name" value="SGNH hydrolase"/>
    <property type="match status" value="1"/>
</dbReference>
<feature type="domain" description="SGNH hydrolase-type esterase" evidence="1">
    <location>
        <begin position="6"/>
        <end position="202"/>
    </location>
</feature>
<sequence length="214" mass="25105">MLVYTALGDSISWGLGAPLFYGYAYYIRDILKFYYPDTRFKNFSRPAATSKYMLYQLRINSKIRNAISNSSLITISIGGNNLLKGAKNFYRIVDEYAVQKWIIQFARDWPEILKEIRFNICYPGPIYIMTIYNPCRTDDIRYAVFDKYIDELNSIISDSFLISSYSYEIVDVYTHFEGNLGKYWTHFYDGRHNPHPNAEGHRQIALLHRMSMGI</sequence>
<comment type="caution">
    <text evidence="2">The sequence shown here is derived from an EMBL/GenBank/DDBJ whole genome shotgun (WGS) entry which is preliminary data.</text>
</comment>
<dbReference type="RefSeq" id="WP_166636418.1">
    <property type="nucleotide sequence ID" value="NZ_SOAZ01000013.1"/>
</dbReference>
<accession>A0A4R7KKW8</accession>
<dbReference type="Gene3D" id="3.40.50.1110">
    <property type="entry name" value="SGNH hydrolase"/>
    <property type="match status" value="1"/>
</dbReference>
<evidence type="ECO:0000313" key="2">
    <source>
        <dbReference type="EMBL" id="TDT56481.1"/>
    </source>
</evidence>